<dbReference type="InterPro" id="IPR020904">
    <property type="entry name" value="Sc_DH/Rdtase_CS"/>
</dbReference>
<gene>
    <name evidence="4" type="primary">fabG7</name>
    <name evidence="4" type="ORF">AXFE_20720</name>
</gene>
<feature type="domain" description="Ketoreductase" evidence="3">
    <location>
        <begin position="5"/>
        <end position="185"/>
    </location>
</feature>
<keyword evidence="5" id="KW-1185">Reference proteome</keyword>
<evidence type="ECO:0000256" key="1">
    <source>
        <dbReference type="ARBA" id="ARBA00006484"/>
    </source>
</evidence>
<dbReference type="InterPro" id="IPR002347">
    <property type="entry name" value="SDR_fam"/>
</dbReference>
<evidence type="ECO:0000259" key="3">
    <source>
        <dbReference type="SMART" id="SM00822"/>
    </source>
</evidence>
<comment type="similarity">
    <text evidence="1">Belongs to the short-chain dehydrogenases/reductases (SDR) family.</text>
</comment>
<dbReference type="PRINTS" id="PR00081">
    <property type="entry name" value="GDHRDH"/>
</dbReference>
<dbReference type="GO" id="GO:0032787">
    <property type="term" value="P:monocarboxylic acid metabolic process"/>
    <property type="evidence" value="ECO:0007669"/>
    <property type="project" value="UniProtKB-ARBA"/>
</dbReference>
<dbReference type="GO" id="GO:0004316">
    <property type="term" value="F:3-oxoacyl-[acyl-carrier-protein] reductase (NADPH) activity"/>
    <property type="evidence" value="ECO:0007669"/>
    <property type="project" value="UniProtKB-EC"/>
</dbReference>
<organism evidence="4 5">
    <name type="scientific">Acidithrix ferrooxidans</name>
    <dbReference type="NCBI Taxonomy" id="1280514"/>
    <lineage>
        <taxon>Bacteria</taxon>
        <taxon>Bacillati</taxon>
        <taxon>Actinomycetota</taxon>
        <taxon>Acidimicrobiia</taxon>
        <taxon>Acidimicrobiales</taxon>
        <taxon>Acidimicrobiaceae</taxon>
        <taxon>Acidithrix</taxon>
    </lineage>
</organism>
<evidence type="ECO:0000256" key="2">
    <source>
        <dbReference type="ARBA" id="ARBA00023002"/>
    </source>
</evidence>
<dbReference type="AlphaFoldDB" id="A0A0D8HJ10"/>
<dbReference type="EC" id="1.1.1.100" evidence="4"/>
<dbReference type="EMBL" id="JXYS01000066">
    <property type="protein sequence ID" value="KJF17076.1"/>
    <property type="molecule type" value="Genomic_DNA"/>
</dbReference>
<name>A0A0D8HJ10_9ACTN</name>
<proteinExistence type="inferred from homology"/>
<dbReference type="InterPro" id="IPR050259">
    <property type="entry name" value="SDR"/>
</dbReference>
<sequence length="243" mass="25742">MQESRCVFITGGATGIGAATSEVLLERGYKVAVTYRSRHSSENLTKYGDRFMEVSCDVSDSDSIDSAIDQVEAKFGKIEILIVNAGITEDTLLLRMSHDAWDSVIETNLTGAFRLTKKVLPSMVRARFGRIVFVSSVIAGMGGPGQANYAASKAGLSGFARSLAREVASRNITANVIAPGAVATAMTANLSQKRMDEMTSSIPMQRVAEPSDISGAIAFLVSEEAAYITGVILPVDGGLSMGF</sequence>
<dbReference type="Pfam" id="PF13561">
    <property type="entry name" value="adh_short_C2"/>
    <property type="match status" value="1"/>
</dbReference>
<dbReference type="PANTHER" id="PTHR42879:SF2">
    <property type="entry name" value="3-OXOACYL-[ACYL-CARRIER-PROTEIN] REDUCTASE FABG"/>
    <property type="match status" value="1"/>
</dbReference>
<dbReference type="PATRIC" id="fig|1280514.3.peg.2715"/>
<dbReference type="InterPro" id="IPR036291">
    <property type="entry name" value="NAD(P)-bd_dom_sf"/>
</dbReference>
<dbReference type="FunFam" id="3.40.50.720:FF:000173">
    <property type="entry name" value="3-oxoacyl-[acyl-carrier protein] reductase"/>
    <property type="match status" value="1"/>
</dbReference>
<dbReference type="SUPFAM" id="SSF51735">
    <property type="entry name" value="NAD(P)-binding Rossmann-fold domains"/>
    <property type="match status" value="1"/>
</dbReference>
<dbReference type="PRINTS" id="PR00080">
    <property type="entry name" value="SDRFAMILY"/>
</dbReference>
<dbReference type="NCBIfam" id="NF009466">
    <property type="entry name" value="PRK12826.1-2"/>
    <property type="match status" value="1"/>
</dbReference>
<dbReference type="Gene3D" id="3.40.50.720">
    <property type="entry name" value="NAD(P)-binding Rossmann-like Domain"/>
    <property type="match status" value="1"/>
</dbReference>
<dbReference type="InterPro" id="IPR057326">
    <property type="entry name" value="KR_dom"/>
</dbReference>
<accession>A0A0D8HJ10</accession>
<protein>
    <submittedName>
        <fullName evidence="4">3-oxoacyl-[acyl-carrier-protein] reductase FabG</fullName>
        <ecNumber evidence="4">1.1.1.100</ecNumber>
    </submittedName>
</protein>
<reference evidence="4 5" key="1">
    <citation type="submission" date="2015-01" db="EMBL/GenBank/DDBJ databases">
        <title>Draft genome of the acidophilic iron oxidizer Acidithrix ferrooxidans strain Py-F3.</title>
        <authorList>
            <person name="Poehlein A."/>
            <person name="Eisen S."/>
            <person name="Schloemann M."/>
            <person name="Johnson B.D."/>
            <person name="Daniel R."/>
            <person name="Muehling M."/>
        </authorList>
    </citation>
    <scope>NUCLEOTIDE SEQUENCE [LARGE SCALE GENOMIC DNA]</scope>
    <source>
        <strain evidence="4 5">Py-F3</strain>
    </source>
</reference>
<dbReference type="STRING" id="1280514.AXFE_20720"/>
<evidence type="ECO:0000313" key="5">
    <source>
        <dbReference type="Proteomes" id="UP000032360"/>
    </source>
</evidence>
<dbReference type="Proteomes" id="UP000032360">
    <property type="component" value="Unassembled WGS sequence"/>
</dbReference>
<dbReference type="PROSITE" id="PS00061">
    <property type="entry name" value="ADH_SHORT"/>
    <property type="match status" value="1"/>
</dbReference>
<evidence type="ECO:0000313" key="4">
    <source>
        <dbReference type="EMBL" id="KJF17076.1"/>
    </source>
</evidence>
<dbReference type="RefSeq" id="WP_152626016.1">
    <property type="nucleotide sequence ID" value="NZ_JXYS01000066.1"/>
</dbReference>
<dbReference type="SMART" id="SM00822">
    <property type="entry name" value="PKS_KR"/>
    <property type="match status" value="1"/>
</dbReference>
<dbReference type="PANTHER" id="PTHR42879">
    <property type="entry name" value="3-OXOACYL-(ACYL-CARRIER-PROTEIN) REDUCTASE"/>
    <property type="match status" value="1"/>
</dbReference>
<keyword evidence="2 4" id="KW-0560">Oxidoreductase</keyword>
<comment type="caution">
    <text evidence="4">The sequence shown here is derived from an EMBL/GenBank/DDBJ whole genome shotgun (WGS) entry which is preliminary data.</text>
</comment>
<dbReference type="OrthoDB" id="9808187at2"/>